<dbReference type="SUPFAM" id="SSF48652">
    <property type="entry name" value="Tetraspanin"/>
    <property type="match status" value="1"/>
</dbReference>
<dbReference type="Gene3D" id="1.10.1450.10">
    <property type="entry name" value="Tetraspanin"/>
    <property type="match status" value="1"/>
</dbReference>
<evidence type="ECO:0000256" key="5">
    <source>
        <dbReference type="SAM" id="Phobius"/>
    </source>
</evidence>
<feature type="transmembrane region" description="Helical" evidence="5">
    <location>
        <begin position="41"/>
        <end position="64"/>
    </location>
</feature>
<name>A0A6J2UGS3_DROLE</name>
<dbReference type="InterPro" id="IPR018499">
    <property type="entry name" value="Tetraspanin/Peripherin"/>
</dbReference>
<dbReference type="GeneID" id="115634178"/>
<feature type="transmembrane region" description="Helical" evidence="5">
    <location>
        <begin position="71"/>
        <end position="90"/>
    </location>
</feature>
<feature type="transmembrane region" description="Helical" evidence="5">
    <location>
        <begin position="187"/>
        <end position="204"/>
    </location>
</feature>
<evidence type="ECO:0000256" key="3">
    <source>
        <dbReference type="ARBA" id="ARBA00022989"/>
    </source>
</evidence>
<dbReference type="RefSeq" id="XP_030387624.1">
    <property type="nucleotide sequence ID" value="XM_030531764.1"/>
</dbReference>
<keyword evidence="3 5" id="KW-1133">Transmembrane helix</keyword>
<accession>A0A6J2UGS3</accession>
<evidence type="ECO:0000256" key="4">
    <source>
        <dbReference type="ARBA" id="ARBA00023136"/>
    </source>
</evidence>
<dbReference type="AlphaFoldDB" id="A0A6J2UGS3"/>
<evidence type="ECO:0000256" key="1">
    <source>
        <dbReference type="ARBA" id="ARBA00004141"/>
    </source>
</evidence>
<dbReference type="GO" id="GO:0005886">
    <property type="term" value="C:plasma membrane"/>
    <property type="evidence" value="ECO:0007669"/>
    <property type="project" value="TreeGrafter"/>
</dbReference>
<dbReference type="InterPro" id="IPR008952">
    <property type="entry name" value="Tetraspanin_EC2_sf"/>
</dbReference>
<dbReference type="PANTHER" id="PTHR19282:SF562">
    <property type="entry name" value="AT12771P-RELATED"/>
    <property type="match status" value="1"/>
</dbReference>
<evidence type="ECO:0000313" key="6">
    <source>
        <dbReference type="Proteomes" id="UP000504634"/>
    </source>
</evidence>
<dbReference type="CDD" id="cd03127">
    <property type="entry name" value="tetraspanin_LEL"/>
    <property type="match status" value="1"/>
</dbReference>
<dbReference type="PANTHER" id="PTHR19282">
    <property type="entry name" value="TETRASPANIN"/>
    <property type="match status" value="1"/>
</dbReference>
<protein>
    <submittedName>
        <fullName evidence="7">23 kDa integral membrane protein</fullName>
    </submittedName>
</protein>
<reference evidence="7" key="1">
    <citation type="submission" date="2025-08" db="UniProtKB">
        <authorList>
            <consortium name="RefSeq"/>
        </authorList>
    </citation>
    <scope>IDENTIFICATION</scope>
    <source>
        <strain evidence="7">11010-0011.00</strain>
        <tissue evidence="7">Whole body</tissue>
    </source>
</reference>
<gene>
    <name evidence="7" type="primary">LOC115634178</name>
</gene>
<proteinExistence type="predicted"/>
<comment type="subcellular location">
    <subcellularLocation>
        <location evidence="1">Membrane</location>
        <topology evidence="1">Multi-pass membrane protein</topology>
    </subcellularLocation>
</comment>
<evidence type="ECO:0000313" key="7">
    <source>
        <dbReference type="RefSeq" id="XP_030387624.1"/>
    </source>
</evidence>
<sequence>MGCTSGCLKLFLNILNSINMLVGFLLIAVATISLGQAPPFFILYFYIIGAFAFVTSIIGCCGICRESVCLTTAYAVMLLVYFVVQLMWVFGFKFDENTIKNYAANDVEKIWNEELVHPGAMNATQLLFDCCGRNGPGDYSAINRDTLPSSCYPNNEIGDLPPFTKGCVQAVSESYLSTFKYSSSSEWLEIIFSAIMCLAAFYLVRRFRKDRRRYHY</sequence>
<evidence type="ECO:0000256" key="2">
    <source>
        <dbReference type="ARBA" id="ARBA00022692"/>
    </source>
</evidence>
<keyword evidence="4 5" id="KW-0472">Membrane</keyword>
<dbReference type="Proteomes" id="UP000504634">
    <property type="component" value="Unplaced"/>
</dbReference>
<organism evidence="6 7">
    <name type="scientific">Drosophila lebanonensis</name>
    <name type="common">Fruit fly</name>
    <name type="synonym">Scaptodrosophila lebanonensis</name>
    <dbReference type="NCBI Taxonomy" id="7225"/>
    <lineage>
        <taxon>Eukaryota</taxon>
        <taxon>Metazoa</taxon>
        <taxon>Ecdysozoa</taxon>
        <taxon>Arthropoda</taxon>
        <taxon>Hexapoda</taxon>
        <taxon>Insecta</taxon>
        <taxon>Pterygota</taxon>
        <taxon>Neoptera</taxon>
        <taxon>Endopterygota</taxon>
        <taxon>Diptera</taxon>
        <taxon>Brachycera</taxon>
        <taxon>Muscomorpha</taxon>
        <taxon>Ephydroidea</taxon>
        <taxon>Drosophilidae</taxon>
        <taxon>Scaptodrosophila</taxon>
    </lineage>
</organism>
<dbReference type="OrthoDB" id="6239677at2759"/>
<dbReference type="Pfam" id="PF00335">
    <property type="entry name" value="Tetraspanin"/>
    <property type="match status" value="1"/>
</dbReference>
<keyword evidence="2 5" id="KW-0812">Transmembrane</keyword>
<feature type="transmembrane region" description="Helical" evidence="5">
    <location>
        <begin position="12"/>
        <end position="35"/>
    </location>
</feature>
<keyword evidence="6" id="KW-1185">Reference proteome</keyword>